<accession>A0A176VJY0</accession>
<evidence type="ECO:0000313" key="2">
    <source>
        <dbReference type="Proteomes" id="UP000077202"/>
    </source>
</evidence>
<dbReference type="Proteomes" id="UP000077202">
    <property type="component" value="Unassembled WGS sequence"/>
</dbReference>
<gene>
    <name evidence="1" type="ORF">AXG93_3256s1130</name>
</gene>
<dbReference type="EMBL" id="LVLJ01003561">
    <property type="protein sequence ID" value="OAE20867.1"/>
    <property type="molecule type" value="Genomic_DNA"/>
</dbReference>
<protein>
    <submittedName>
        <fullName evidence="1">Uncharacterized protein</fullName>
    </submittedName>
</protein>
<proteinExistence type="predicted"/>
<organism evidence="1 2">
    <name type="scientific">Marchantia polymorpha subsp. ruderalis</name>
    <dbReference type="NCBI Taxonomy" id="1480154"/>
    <lineage>
        <taxon>Eukaryota</taxon>
        <taxon>Viridiplantae</taxon>
        <taxon>Streptophyta</taxon>
        <taxon>Embryophyta</taxon>
        <taxon>Marchantiophyta</taxon>
        <taxon>Marchantiopsida</taxon>
        <taxon>Marchantiidae</taxon>
        <taxon>Marchantiales</taxon>
        <taxon>Marchantiaceae</taxon>
        <taxon>Marchantia</taxon>
    </lineage>
</organism>
<comment type="caution">
    <text evidence="1">The sequence shown here is derived from an EMBL/GenBank/DDBJ whole genome shotgun (WGS) entry which is preliminary data.</text>
</comment>
<evidence type="ECO:0000313" key="1">
    <source>
        <dbReference type="EMBL" id="OAE20867.1"/>
    </source>
</evidence>
<dbReference type="AlphaFoldDB" id="A0A176VJY0"/>
<reference evidence="1" key="1">
    <citation type="submission" date="2016-03" db="EMBL/GenBank/DDBJ databases">
        <title>Mechanisms controlling the formation of the plant cell surface in tip-growing cells are functionally conserved among land plants.</title>
        <authorList>
            <person name="Honkanen S."/>
            <person name="Jones V.A."/>
            <person name="Morieri G."/>
            <person name="Champion C."/>
            <person name="Hetherington A.J."/>
            <person name="Kelly S."/>
            <person name="Saint-Marcoux D."/>
            <person name="Proust H."/>
            <person name="Prescott H."/>
            <person name="Dolan L."/>
        </authorList>
    </citation>
    <scope>NUCLEOTIDE SEQUENCE [LARGE SCALE GENOMIC DNA]</scope>
    <source>
        <tissue evidence="1">Whole gametophyte</tissue>
    </source>
</reference>
<sequence length="73" mass="7809">MRTAKEGGVATIVCRTSASRGYANLTPMIEQRMEISCAACIATTTAAGPTRKKEMYDDCRALPYLALPCPALP</sequence>
<keyword evidence="2" id="KW-1185">Reference proteome</keyword>
<name>A0A176VJY0_MARPO</name>